<dbReference type="SUPFAM" id="SSF89796">
    <property type="entry name" value="CoA-transferase family III (CaiB/BaiF)"/>
    <property type="match status" value="1"/>
</dbReference>
<dbReference type="EMBL" id="CP017298">
    <property type="protein sequence ID" value="AOS47120.1"/>
    <property type="molecule type" value="Genomic_DNA"/>
</dbReference>
<dbReference type="PANTHER" id="PTHR48228:SF6">
    <property type="entry name" value="L-CARNITINE COA-TRANSFERASE"/>
    <property type="match status" value="1"/>
</dbReference>
<dbReference type="KEGG" id="phon:BH719_03995"/>
<dbReference type="Proteomes" id="UP000095214">
    <property type="component" value="Chromosome"/>
</dbReference>
<dbReference type="InterPro" id="IPR050509">
    <property type="entry name" value="CoA-transferase_III"/>
</dbReference>
<dbReference type="OrthoDB" id="9797653at2"/>
<dbReference type="Gene3D" id="3.30.1540.10">
    <property type="entry name" value="formyl-coa transferase, domain 3"/>
    <property type="match status" value="1"/>
</dbReference>
<protein>
    <submittedName>
        <fullName evidence="3">L-carnitine CoA-transferase</fullName>
    </submittedName>
</protein>
<proteinExistence type="inferred from homology"/>
<dbReference type="InterPro" id="IPR003673">
    <property type="entry name" value="CoA-Trfase_fam_III"/>
</dbReference>
<sequence>MALPTQKPSFGVLDGVKVVYSAVEIAAPTAAAIMAEWGADVTWIENVWTGDSMRDTAWVKEMERRNMRSISLNPFTDDGKEALRAIVKDADIFIEAGKGPMYARKGITDEFLWEVNPKLVIVHVSGFGQWGDEEQISSAAYDLTVAAYAGIVAQNGSAEQPMNISPYLGDYINSLMIISSALAALHRVGVTGEGESIDMAMYETLLRVGTYYMMDYMNADILYPRPGARHQNLCGIGIYECEDGFIGLCLYGVAQNKYLLETIGLGHLWGTEEYPEGTSALWLNGPKADLIQDTLEEYLKTQSKYDVQRDFVAHRIAAQVVNEFPDILEAEHVKQRECFIDSEKADGTPVKVLNTFPKFRRNPGAFWRPMPALGEDTRDVLKRAGYSDEAIEALIESGTVKAGDED</sequence>
<evidence type="ECO:0000313" key="4">
    <source>
        <dbReference type="Proteomes" id="UP000095214"/>
    </source>
</evidence>
<gene>
    <name evidence="3" type="ORF">BH719_03995</name>
</gene>
<dbReference type="InterPro" id="IPR044855">
    <property type="entry name" value="CoA-Trfase_III_dom3_sf"/>
</dbReference>
<dbReference type="NCBIfam" id="NF002914">
    <property type="entry name" value="PRK03525.1"/>
    <property type="match status" value="1"/>
</dbReference>
<dbReference type="RefSeq" id="WP_009743471.1">
    <property type="nucleotide sequence ID" value="NZ_CP017298.1"/>
</dbReference>
<evidence type="ECO:0000313" key="3">
    <source>
        <dbReference type="EMBL" id="AOS47120.1"/>
    </source>
</evidence>
<name>A0A1D8B1U5_9ACTO</name>
<dbReference type="AlphaFoldDB" id="A0A1D8B1U5"/>
<keyword evidence="4" id="KW-1185">Reference proteome</keyword>
<dbReference type="Gene3D" id="3.40.50.10540">
    <property type="entry name" value="Crotonobetainyl-coa:carnitine coa-transferase, domain 1"/>
    <property type="match status" value="1"/>
</dbReference>
<comment type="similarity">
    <text evidence="1">Belongs to the CoA-transferase III family.</text>
</comment>
<accession>A0A1D8B1U5</accession>
<dbReference type="GO" id="GO:0016740">
    <property type="term" value="F:transferase activity"/>
    <property type="evidence" value="ECO:0007669"/>
    <property type="project" value="UniProtKB-KW"/>
</dbReference>
<dbReference type="STRING" id="178339.BH719_03995"/>
<dbReference type="PANTHER" id="PTHR48228">
    <property type="entry name" value="SUCCINYL-COA--D-CITRAMALATE COA-TRANSFERASE"/>
    <property type="match status" value="1"/>
</dbReference>
<reference evidence="3 4" key="1">
    <citation type="submission" date="2016-09" db="EMBL/GenBank/DDBJ databases">
        <title>Complete genome sequence of Actinomyces hongkongensis HKU8.</title>
        <authorList>
            <person name="Gao Y.-X."/>
            <person name="Zhou Y.-Y."/>
            <person name="Xie Y."/>
            <person name="Wang M."/>
            <person name="Wang S.-J."/>
            <person name="Shen S.-G."/>
        </authorList>
    </citation>
    <scope>NUCLEOTIDE SEQUENCE [LARGE SCALE GENOMIC DNA]</scope>
    <source>
        <strain evidence="3 4">HKU8</strain>
    </source>
</reference>
<organism evidence="3 4">
    <name type="scientific">Pauljensenia hongkongensis</name>
    <dbReference type="NCBI Taxonomy" id="178339"/>
    <lineage>
        <taxon>Bacteria</taxon>
        <taxon>Bacillati</taxon>
        <taxon>Actinomycetota</taxon>
        <taxon>Actinomycetes</taxon>
        <taxon>Actinomycetales</taxon>
        <taxon>Actinomycetaceae</taxon>
        <taxon>Pauljensenia</taxon>
    </lineage>
</organism>
<dbReference type="Pfam" id="PF02515">
    <property type="entry name" value="CoA_transf_3"/>
    <property type="match status" value="1"/>
</dbReference>
<evidence type="ECO:0000256" key="1">
    <source>
        <dbReference type="ARBA" id="ARBA00008383"/>
    </source>
</evidence>
<evidence type="ECO:0000256" key="2">
    <source>
        <dbReference type="ARBA" id="ARBA00022679"/>
    </source>
</evidence>
<dbReference type="InterPro" id="IPR023606">
    <property type="entry name" value="CoA-Trfase_III_dom_1_sf"/>
</dbReference>
<keyword evidence="2 3" id="KW-0808">Transferase</keyword>